<gene>
    <name evidence="2" type="ORF">TOPH_03097</name>
</gene>
<feature type="non-terminal residue" evidence="2">
    <location>
        <position position="583"/>
    </location>
</feature>
<feature type="region of interest" description="Disordered" evidence="1">
    <location>
        <begin position="119"/>
        <end position="270"/>
    </location>
</feature>
<protein>
    <submittedName>
        <fullName evidence="2">Uncharacterized protein</fullName>
    </submittedName>
</protein>
<accession>A0A0L0NEA3</accession>
<dbReference type="OrthoDB" id="5194044at2759"/>
<feature type="compositionally biased region" description="Low complexity" evidence="1">
    <location>
        <begin position="233"/>
        <end position="254"/>
    </location>
</feature>
<organism evidence="2 3">
    <name type="scientific">Tolypocladium ophioglossoides (strain CBS 100239)</name>
    <name type="common">Snaketongue truffleclub</name>
    <name type="synonym">Elaphocordyceps ophioglossoides</name>
    <dbReference type="NCBI Taxonomy" id="1163406"/>
    <lineage>
        <taxon>Eukaryota</taxon>
        <taxon>Fungi</taxon>
        <taxon>Dikarya</taxon>
        <taxon>Ascomycota</taxon>
        <taxon>Pezizomycotina</taxon>
        <taxon>Sordariomycetes</taxon>
        <taxon>Hypocreomycetidae</taxon>
        <taxon>Hypocreales</taxon>
        <taxon>Ophiocordycipitaceae</taxon>
        <taxon>Tolypocladium</taxon>
    </lineage>
</organism>
<proteinExistence type="predicted"/>
<dbReference type="Proteomes" id="UP000036947">
    <property type="component" value="Unassembled WGS sequence"/>
</dbReference>
<evidence type="ECO:0000313" key="2">
    <source>
        <dbReference type="EMBL" id="KND92359.1"/>
    </source>
</evidence>
<evidence type="ECO:0000256" key="1">
    <source>
        <dbReference type="SAM" id="MobiDB-lite"/>
    </source>
</evidence>
<evidence type="ECO:0000313" key="3">
    <source>
        <dbReference type="Proteomes" id="UP000036947"/>
    </source>
</evidence>
<name>A0A0L0NEA3_TOLOC</name>
<dbReference type="STRING" id="1163406.A0A0L0NEA3"/>
<feature type="compositionally biased region" description="Polar residues" evidence="1">
    <location>
        <begin position="212"/>
        <end position="222"/>
    </location>
</feature>
<comment type="caution">
    <text evidence="2">The sequence shown here is derived from an EMBL/GenBank/DDBJ whole genome shotgun (WGS) entry which is preliminary data.</text>
</comment>
<sequence>MCLPCFPWTWTQYDDPLDSMPEQSCWTHDGNSWVLQRLLYGTRILETLSSDCRSREVESRKNISAAGCARADSAPTTHALLPRRNSLPTPFLISLVCRHKPLILIIRNKALQRLEKRGQGSLLPESPAMPEAGADTKSPKTARRLRSGEHSAASSTPREVHFEEQRGSNGGNNAEAGNENSGGGNKDSQPTNFPALGPAPGSAVPGLAGGQWFTSADPSRSISHPPVFTAPKQQQQQQQQQPAFFPGAPSFAAPVNTSQHPQHPAAHHSVTYIGHHPNPLQQHPVHLASPIMASYSNAGPPPAGVNFQPPVPDSTFGPMPHVYVPRFDAAGPPAHGVPFQSAQVGLPVSPVQFLPVVAAVASAEMPATTAAAFSVLVPKTCYLNGYTYYASALVLLCPGGLPHYVKSHKLTTVLLQQPGGVPFGQQGYVVAPQSGFSPQHIALQLQQPQQPQPIMINGQAYYPVQAPSPTAALAGGQPMMIQGGMNAAAAFSGPVPIIAGVPTSAGPEVSGLGRTPNEEMVRQVEFAYQNKLFEPQDFKPSDDDLSRFYYCREQDGNWTQRSRYTLDRMAVRWYVTDEGWFYA</sequence>
<keyword evidence="3" id="KW-1185">Reference proteome</keyword>
<reference evidence="2 3" key="1">
    <citation type="journal article" date="2015" name="BMC Genomics">
        <title>The genome of the truffle-parasite Tolypocladium ophioglossoides and the evolution of antifungal peptaibiotics.</title>
        <authorList>
            <person name="Quandt C.A."/>
            <person name="Bushley K.E."/>
            <person name="Spatafora J.W."/>
        </authorList>
    </citation>
    <scope>NUCLEOTIDE SEQUENCE [LARGE SCALE GENOMIC DNA]</scope>
    <source>
        <strain evidence="2 3">CBS 100239</strain>
    </source>
</reference>
<dbReference type="EMBL" id="LFRF01000006">
    <property type="protein sequence ID" value="KND92359.1"/>
    <property type="molecule type" value="Genomic_DNA"/>
</dbReference>
<dbReference type="AlphaFoldDB" id="A0A0L0NEA3"/>